<keyword evidence="2" id="KW-1185">Reference proteome</keyword>
<protein>
    <submittedName>
        <fullName evidence="1">Uncharacterized protein</fullName>
    </submittedName>
</protein>
<dbReference type="Proteomes" id="UP000199068">
    <property type="component" value="Unassembled WGS sequence"/>
</dbReference>
<accession>A0A1G9P0T5</accession>
<sequence>MKNIFFTLVQKCICLDFLINAFINSNNYKSLNFLTSIKSENLRNIKFLCYLYEYSFDDNLIIDTIDSLKISKCLEENFEELLQINLSILSDLNSLKKLTSDTYSLNLLNALSYSYFNFISSIQYFSPSSSSRNLMYSEDTILKTSSKNNIRFFNFIDDSTFEHTIPLDFDFVRQRSIESINIFFNFDFNDNPIIDEYFEIFFDNNDKYKFYQYFIKTQNKIFKVRILDNTAKIFYIYQSLLYDIKSSAPISKEESKTLINKYLEEKFQLEFYNFTLDKDYINTTTYNGTTESYTFKYNYKDNVGKVNFNKGFYITINTLNLNIEEISLF</sequence>
<gene>
    <name evidence="1" type="ORF">SAMN04515677_104170</name>
</gene>
<name>A0A1G9P0T5_9FIRM</name>
<dbReference type="STRING" id="1121325.SAMN04515677_104170"/>
<organism evidence="1 2">
    <name type="scientific">Romboutsia lituseburensis DSM 797</name>
    <dbReference type="NCBI Taxonomy" id="1121325"/>
    <lineage>
        <taxon>Bacteria</taxon>
        <taxon>Bacillati</taxon>
        <taxon>Bacillota</taxon>
        <taxon>Clostridia</taxon>
        <taxon>Peptostreptococcales</taxon>
        <taxon>Peptostreptococcaceae</taxon>
        <taxon>Romboutsia</taxon>
    </lineage>
</organism>
<reference evidence="1 2" key="1">
    <citation type="submission" date="2016-10" db="EMBL/GenBank/DDBJ databases">
        <authorList>
            <person name="de Groot N.N."/>
        </authorList>
    </citation>
    <scope>NUCLEOTIDE SEQUENCE [LARGE SCALE GENOMIC DNA]</scope>
    <source>
        <strain evidence="1 2">DSM 797</strain>
    </source>
</reference>
<dbReference type="EMBL" id="FNGW01000004">
    <property type="protein sequence ID" value="SDL92466.1"/>
    <property type="molecule type" value="Genomic_DNA"/>
</dbReference>
<proteinExistence type="predicted"/>
<dbReference type="AlphaFoldDB" id="A0A1G9P0T5"/>
<evidence type="ECO:0000313" key="2">
    <source>
        <dbReference type="Proteomes" id="UP000199068"/>
    </source>
</evidence>
<evidence type="ECO:0000313" key="1">
    <source>
        <dbReference type="EMBL" id="SDL92466.1"/>
    </source>
</evidence>
<dbReference type="RefSeq" id="WP_092725514.1">
    <property type="nucleotide sequence ID" value="NZ_FNGW01000004.1"/>
</dbReference>